<protein>
    <submittedName>
        <fullName evidence="1">Uncharacterized protein</fullName>
    </submittedName>
</protein>
<keyword evidence="2" id="KW-1185">Reference proteome</keyword>
<dbReference type="EMBL" id="KZ772704">
    <property type="protein sequence ID" value="PTQ41824.1"/>
    <property type="molecule type" value="Genomic_DNA"/>
</dbReference>
<reference evidence="2" key="1">
    <citation type="journal article" date="2017" name="Cell">
        <title>Insights into land plant evolution garnered from the Marchantia polymorpha genome.</title>
        <authorList>
            <person name="Bowman J.L."/>
            <person name="Kohchi T."/>
            <person name="Yamato K.T."/>
            <person name="Jenkins J."/>
            <person name="Shu S."/>
            <person name="Ishizaki K."/>
            <person name="Yamaoka S."/>
            <person name="Nishihama R."/>
            <person name="Nakamura Y."/>
            <person name="Berger F."/>
            <person name="Adam C."/>
            <person name="Aki S.S."/>
            <person name="Althoff F."/>
            <person name="Araki T."/>
            <person name="Arteaga-Vazquez M.A."/>
            <person name="Balasubrmanian S."/>
            <person name="Barry K."/>
            <person name="Bauer D."/>
            <person name="Boehm C.R."/>
            <person name="Briginshaw L."/>
            <person name="Caballero-Perez J."/>
            <person name="Catarino B."/>
            <person name="Chen F."/>
            <person name="Chiyoda S."/>
            <person name="Chovatia M."/>
            <person name="Davies K.M."/>
            <person name="Delmans M."/>
            <person name="Demura T."/>
            <person name="Dierschke T."/>
            <person name="Dolan L."/>
            <person name="Dorantes-Acosta A.E."/>
            <person name="Eklund D.M."/>
            <person name="Florent S.N."/>
            <person name="Flores-Sandoval E."/>
            <person name="Fujiyama A."/>
            <person name="Fukuzawa H."/>
            <person name="Galik B."/>
            <person name="Grimanelli D."/>
            <person name="Grimwood J."/>
            <person name="Grossniklaus U."/>
            <person name="Hamada T."/>
            <person name="Haseloff J."/>
            <person name="Hetherington A.J."/>
            <person name="Higo A."/>
            <person name="Hirakawa Y."/>
            <person name="Hundley H.N."/>
            <person name="Ikeda Y."/>
            <person name="Inoue K."/>
            <person name="Inoue S.I."/>
            <person name="Ishida S."/>
            <person name="Jia Q."/>
            <person name="Kakita M."/>
            <person name="Kanazawa T."/>
            <person name="Kawai Y."/>
            <person name="Kawashima T."/>
            <person name="Kennedy M."/>
            <person name="Kinose K."/>
            <person name="Kinoshita T."/>
            <person name="Kohara Y."/>
            <person name="Koide E."/>
            <person name="Komatsu K."/>
            <person name="Kopischke S."/>
            <person name="Kubo M."/>
            <person name="Kyozuka J."/>
            <person name="Lagercrantz U."/>
            <person name="Lin S.S."/>
            <person name="Lindquist E."/>
            <person name="Lipzen A.M."/>
            <person name="Lu C.W."/>
            <person name="De Luna E."/>
            <person name="Martienssen R.A."/>
            <person name="Minamino N."/>
            <person name="Mizutani M."/>
            <person name="Mizutani M."/>
            <person name="Mochizuki N."/>
            <person name="Monte I."/>
            <person name="Mosher R."/>
            <person name="Nagasaki H."/>
            <person name="Nakagami H."/>
            <person name="Naramoto S."/>
            <person name="Nishitani K."/>
            <person name="Ohtani M."/>
            <person name="Okamoto T."/>
            <person name="Okumura M."/>
            <person name="Phillips J."/>
            <person name="Pollak B."/>
            <person name="Reinders A."/>
            <person name="Rovekamp M."/>
            <person name="Sano R."/>
            <person name="Sawa S."/>
            <person name="Schmid M.W."/>
            <person name="Shirakawa M."/>
            <person name="Solano R."/>
            <person name="Spunde A."/>
            <person name="Suetsugu N."/>
            <person name="Sugano S."/>
            <person name="Sugiyama A."/>
            <person name="Sun R."/>
            <person name="Suzuki Y."/>
            <person name="Takenaka M."/>
            <person name="Takezawa D."/>
            <person name="Tomogane H."/>
            <person name="Tsuzuki M."/>
            <person name="Ueda T."/>
            <person name="Umeda M."/>
            <person name="Ward J.M."/>
            <person name="Watanabe Y."/>
            <person name="Yazaki K."/>
            <person name="Yokoyama R."/>
            <person name="Yoshitake Y."/>
            <person name="Yotsui I."/>
            <person name="Zachgo S."/>
            <person name="Schmutz J."/>
        </authorList>
    </citation>
    <scope>NUCLEOTIDE SEQUENCE [LARGE SCALE GENOMIC DNA]</scope>
    <source>
        <strain evidence="2">Tak-1</strain>
    </source>
</reference>
<gene>
    <name evidence="1" type="ORF">MARPO_0032s0029</name>
</gene>
<evidence type="ECO:0000313" key="1">
    <source>
        <dbReference type="EMBL" id="PTQ41824.1"/>
    </source>
</evidence>
<dbReference type="Gramene" id="Mp5g13360.1">
    <property type="protein sequence ID" value="Mp5g13360.1.cds1"/>
    <property type="gene ID" value="Mp5g13360"/>
</dbReference>
<proteinExistence type="predicted"/>
<accession>A0A2R6X6U4</accession>
<organism evidence="1 2">
    <name type="scientific">Marchantia polymorpha</name>
    <name type="common">Common liverwort</name>
    <name type="synonym">Marchantia aquatica</name>
    <dbReference type="NCBI Taxonomy" id="3197"/>
    <lineage>
        <taxon>Eukaryota</taxon>
        <taxon>Viridiplantae</taxon>
        <taxon>Streptophyta</taxon>
        <taxon>Embryophyta</taxon>
        <taxon>Marchantiophyta</taxon>
        <taxon>Marchantiopsida</taxon>
        <taxon>Marchantiidae</taxon>
        <taxon>Marchantiales</taxon>
        <taxon>Marchantiaceae</taxon>
        <taxon>Marchantia</taxon>
    </lineage>
</organism>
<dbReference type="Proteomes" id="UP000244005">
    <property type="component" value="Unassembled WGS sequence"/>
</dbReference>
<sequence length="105" mass="11774">MFAIHSLTHTQQNSAHAQAELVPLAHYSRHWSPALFLATVAVCTWLDSCPRPHTPTHFLPHCHCLIDSLAALRSRARLVCDRPLCGSVLLLSSRPRSRRNSHALH</sequence>
<dbReference type="AlphaFoldDB" id="A0A2R6X6U4"/>
<evidence type="ECO:0000313" key="2">
    <source>
        <dbReference type="Proteomes" id="UP000244005"/>
    </source>
</evidence>
<name>A0A2R6X6U4_MARPO</name>